<proteinExistence type="predicted"/>
<reference evidence="1 2" key="1">
    <citation type="journal article" date="2021" name="Hortic Res">
        <title>High-quality reference genome and annotation aids understanding of berry development for evergreen blueberry (Vaccinium darrowii).</title>
        <authorList>
            <person name="Yu J."/>
            <person name="Hulse-Kemp A.M."/>
            <person name="Babiker E."/>
            <person name="Staton M."/>
        </authorList>
    </citation>
    <scope>NUCLEOTIDE SEQUENCE [LARGE SCALE GENOMIC DNA]</scope>
    <source>
        <strain evidence="2">cv. NJ 8807/NJ 8810</strain>
        <tissue evidence="1">Young leaf</tissue>
    </source>
</reference>
<evidence type="ECO:0000313" key="1">
    <source>
        <dbReference type="EMBL" id="KAH7852840.1"/>
    </source>
</evidence>
<gene>
    <name evidence="1" type="ORF">Vadar_029982</name>
</gene>
<protein>
    <submittedName>
        <fullName evidence="1">Uncharacterized protein</fullName>
    </submittedName>
</protein>
<evidence type="ECO:0000313" key="2">
    <source>
        <dbReference type="Proteomes" id="UP000828048"/>
    </source>
</evidence>
<name>A0ACB7YJ35_9ERIC</name>
<comment type="caution">
    <text evidence="1">The sequence shown here is derived from an EMBL/GenBank/DDBJ whole genome shotgun (WGS) entry which is preliminary data.</text>
</comment>
<dbReference type="Proteomes" id="UP000828048">
    <property type="component" value="Chromosome 8"/>
</dbReference>
<keyword evidence="2" id="KW-1185">Reference proteome</keyword>
<sequence length="213" mass="23707">MKRVASVDPSVLKQHYEKKKGIEELRYNLENISSTSGEGARKLKEDYLQKLNVLESQKLALMKHSMDNAARSGNSDLNSGEPHVYDLRPKVGLIPNLPLPDMITGCILSLLLITLSFLLDPTGCEAPWFFTNPGTNSRLLVDMDTSESEHSDVDAAYDDDDTEWEATEKRLAKKRNPKTDGRLGSLSDPIEIDDSGSLKTTASDESNSENCFW</sequence>
<accession>A0ACB7YJ35</accession>
<dbReference type="EMBL" id="CM037158">
    <property type="protein sequence ID" value="KAH7852840.1"/>
    <property type="molecule type" value="Genomic_DNA"/>
</dbReference>
<organism evidence="1 2">
    <name type="scientific">Vaccinium darrowii</name>
    <dbReference type="NCBI Taxonomy" id="229202"/>
    <lineage>
        <taxon>Eukaryota</taxon>
        <taxon>Viridiplantae</taxon>
        <taxon>Streptophyta</taxon>
        <taxon>Embryophyta</taxon>
        <taxon>Tracheophyta</taxon>
        <taxon>Spermatophyta</taxon>
        <taxon>Magnoliopsida</taxon>
        <taxon>eudicotyledons</taxon>
        <taxon>Gunneridae</taxon>
        <taxon>Pentapetalae</taxon>
        <taxon>asterids</taxon>
        <taxon>Ericales</taxon>
        <taxon>Ericaceae</taxon>
        <taxon>Vaccinioideae</taxon>
        <taxon>Vaccinieae</taxon>
        <taxon>Vaccinium</taxon>
    </lineage>
</organism>